<dbReference type="Pfam" id="PF00171">
    <property type="entry name" value="Aldedh"/>
    <property type="match status" value="1"/>
</dbReference>
<reference evidence="3 4" key="1">
    <citation type="submission" date="2021-10" db="EMBL/GenBank/DDBJ databases">
        <title>Anaerobic single-cell dispensing facilitates the cultivation of human gut bacteria.</title>
        <authorList>
            <person name="Afrizal A."/>
        </authorList>
    </citation>
    <scope>NUCLEOTIDE SEQUENCE [LARGE SCALE GENOMIC DNA]</scope>
    <source>
        <strain evidence="3 4">CLA-AA-H276</strain>
    </source>
</reference>
<dbReference type="InterPro" id="IPR015590">
    <property type="entry name" value="Aldehyde_DH_dom"/>
</dbReference>
<evidence type="ECO:0000313" key="4">
    <source>
        <dbReference type="Proteomes" id="UP001198220"/>
    </source>
</evidence>
<dbReference type="Proteomes" id="UP001198220">
    <property type="component" value="Unassembled WGS sequence"/>
</dbReference>
<dbReference type="Gene3D" id="3.40.605.10">
    <property type="entry name" value="Aldehyde Dehydrogenase, Chain A, domain 1"/>
    <property type="match status" value="1"/>
</dbReference>
<evidence type="ECO:0000313" key="3">
    <source>
        <dbReference type="EMBL" id="MCC2127465.1"/>
    </source>
</evidence>
<evidence type="ECO:0000259" key="2">
    <source>
        <dbReference type="Pfam" id="PF00171"/>
    </source>
</evidence>
<proteinExistence type="predicted"/>
<comment type="caution">
    <text evidence="3">The sequence shown here is derived from an EMBL/GenBank/DDBJ whole genome shotgun (WGS) entry which is preliminary data.</text>
</comment>
<dbReference type="EMBL" id="JAJEPS010000021">
    <property type="protein sequence ID" value="MCC2127465.1"/>
    <property type="molecule type" value="Genomic_DNA"/>
</dbReference>
<dbReference type="PANTHER" id="PTHR11699">
    <property type="entry name" value="ALDEHYDE DEHYDROGENASE-RELATED"/>
    <property type="match status" value="1"/>
</dbReference>
<organism evidence="3 4">
    <name type="scientific">Hominiventricola filiformis</name>
    <dbReference type="NCBI Taxonomy" id="2885352"/>
    <lineage>
        <taxon>Bacteria</taxon>
        <taxon>Bacillati</taxon>
        <taxon>Bacillota</taxon>
        <taxon>Clostridia</taxon>
        <taxon>Lachnospirales</taxon>
        <taxon>Lachnospiraceae</taxon>
        <taxon>Hominiventricola</taxon>
    </lineage>
</organism>
<keyword evidence="1" id="KW-0560">Oxidoreductase</keyword>
<dbReference type="GO" id="GO:0016620">
    <property type="term" value="F:oxidoreductase activity, acting on the aldehyde or oxo group of donors, NAD or NADP as acceptor"/>
    <property type="evidence" value="ECO:0007669"/>
    <property type="project" value="InterPro"/>
</dbReference>
<dbReference type="Gene3D" id="3.40.309.10">
    <property type="entry name" value="Aldehyde Dehydrogenase, Chain A, domain 2"/>
    <property type="match status" value="1"/>
</dbReference>
<gene>
    <name evidence="3" type="ORF">LKD36_15010</name>
</gene>
<dbReference type="InterPro" id="IPR016163">
    <property type="entry name" value="Ald_DH_C"/>
</dbReference>
<feature type="domain" description="Aldehyde dehydrogenase" evidence="2">
    <location>
        <begin position="2"/>
        <end position="269"/>
    </location>
</feature>
<evidence type="ECO:0000256" key="1">
    <source>
        <dbReference type="ARBA" id="ARBA00023002"/>
    </source>
</evidence>
<dbReference type="AlphaFoldDB" id="A0AAE3ABP0"/>
<dbReference type="RefSeq" id="WP_308460105.1">
    <property type="nucleotide sequence ID" value="NZ_JAJEPS010000021.1"/>
</dbReference>
<dbReference type="InterPro" id="IPR016162">
    <property type="entry name" value="Ald_DH_N"/>
</dbReference>
<protein>
    <submittedName>
        <fullName evidence="3">Aldehyde dehydrogenase family protein</fullName>
    </submittedName>
</protein>
<dbReference type="InterPro" id="IPR016161">
    <property type="entry name" value="Ald_DH/histidinol_DH"/>
</dbReference>
<name>A0AAE3ABP0_9FIRM</name>
<dbReference type="SUPFAM" id="SSF53720">
    <property type="entry name" value="ALDH-like"/>
    <property type="match status" value="1"/>
</dbReference>
<accession>A0AAE3ABP0</accession>
<keyword evidence="4" id="KW-1185">Reference proteome</keyword>
<sequence>MEISASTSEYIAGLVQRARVAMDQIQDLTQEDVRRISKAIGWLAVNKAEEWADFMYEETGMGRIQSKIDRTKGRARGLTRDHMNAKTVGVVEVDEDKQLVKIAKPVGVVASLVPTTVPMGVVFIGAMNAIMGRNATVFSPHPRAKKSTMKACEDIRALLRKMGYPEDLLICIEEPSLEKTNSLMQQADLIVATGGKPMVKAAYSSGTPAFGVGAGNVVVVIDETADIKDAAQKIMTAQLNDYAIGCSTENSMVIEKNIYDDMIAACKETGAYVCNAEEKAKLQAFLWTAPHKLNPNAICLPAPEMARRAGFEIPEDSNWLIVEETGYGEEYPFSGEKLSVVVTAYKYNEFNDAIELVNGIQAYSGAGHSCGIHSFNDDHIMEYALRTHTSRVAVRMTVGTSNAGNWNNGMPFTINLGCGTWGGNITSENVTWKNYINTTWVAREIANYKVPTDEELFGNVMTDPVFKGLL</sequence>